<feature type="transmembrane region" description="Helical" evidence="1">
    <location>
        <begin position="457"/>
        <end position="479"/>
    </location>
</feature>
<dbReference type="GO" id="GO:0005525">
    <property type="term" value="F:GTP binding"/>
    <property type="evidence" value="ECO:0007669"/>
    <property type="project" value="InterPro"/>
</dbReference>
<dbReference type="Proteomes" id="UP000667802">
    <property type="component" value="Unassembled WGS sequence"/>
</dbReference>
<dbReference type="Pfam" id="PF00805">
    <property type="entry name" value="Pentapeptide"/>
    <property type="match status" value="2"/>
</dbReference>
<comment type="caution">
    <text evidence="3">The sequence shown here is derived from an EMBL/GenBank/DDBJ whole genome shotgun (WGS) entry which is preliminary data.</text>
</comment>
<dbReference type="SUPFAM" id="SSF52540">
    <property type="entry name" value="P-loop containing nucleoside triphosphate hydrolases"/>
    <property type="match status" value="1"/>
</dbReference>
<organism evidence="3 4">
    <name type="scientific">Aetokthonos hydrillicola Thurmond2011</name>
    <dbReference type="NCBI Taxonomy" id="2712845"/>
    <lineage>
        <taxon>Bacteria</taxon>
        <taxon>Bacillati</taxon>
        <taxon>Cyanobacteriota</taxon>
        <taxon>Cyanophyceae</taxon>
        <taxon>Nostocales</taxon>
        <taxon>Hapalosiphonaceae</taxon>
        <taxon>Aetokthonos</taxon>
    </lineage>
</organism>
<keyword evidence="1" id="KW-0812">Transmembrane</keyword>
<dbReference type="Pfam" id="PF01926">
    <property type="entry name" value="MMR_HSR1"/>
    <property type="match status" value="1"/>
</dbReference>
<dbReference type="InterPro" id="IPR006073">
    <property type="entry name" value="GTP-bd"/>
</dbReference>
<evidence type="ECO:0000256" key="1">
    <source>
        <dbReference type="SAM" id="Phobius"/>
    </source>
</evidence>
<evidence type="ECO:0000259" key="2">
    <source>
        <dbReference type="Pfam" id="PF01926"/>
    </source>
</evidence>
<keyword evidence="1" id="KW-1133">Transmembrane helix</keyword>
<protein>
    <submittedName>
        <fullName evidence="3">Pentapeptide repeat-containing protein</fullName>
    </submittedName>
</protein>
<dbReference type="InterPro" id="IPR051082">
    <property type="entry name" value="Pentapeptide-BTB/POZ_domain"/>
</dbReference>
<feature type="transmembrane region" description="Helical" evidence="1">
    <location>
        <begin position="227"/>
        <end position="247"/>
    </location>
</feature>
<dbReference type="AlphaFoldDB" id="A0AAP5MBE4"/>
<feature type="domain" description="G" evidence="2">
    <location>
        <begin position="23"/>
        <end position="145"/>
    </location>
</feature>
<proteinExistence type="predicted"/>
<reference evidence="4" key="1">
    <citation type="journal article" date="2021" name="Science">
        <title>Hunting the eagle killer: A cyanobacterial neurotoxin causes vacuolar myelinopathy.</title>
        <authorList>
            <person name="Breinlinger S."/>
            <person name="Phillips T.J."/>
            <person name="Haram B.N."/>
            <person name="Mares J."/>
            <person name="Martinez Yerena J.A."/>
            <person name="Hrouzek P."/>
            <person name="Sobotka R."/>
            <person name="Henderson W.M."/>
            <person name="Schmieder P."/>
            <person name="Williams S.M."/>
            <person name="Lauderdale J.D."/>
            <person name="Wilde H.D."/>
            <person name="Gerrin W."/>
            <person name="Kust A."/>
            <person name="Washington J.W."/>
            <person name="Wagner C."/>
            <person name="Geier B."/>
            <person name="Liebeke M."/>
            <person name="Enke H."/>
            <person name="Niedermeyer T.H.J."/>
            <person name="Wilde S.B."/>
        </authorList>
    </citation>
    <scope>NUCLEOTIDE SEQUENCE [LARGE SCALE GENOMIC DNA]</scope>
    <source>
        <strain evidence="4">Thurmond2011</strain>
    </source>
</reference>
<dbReference type="SUPFAM" id="SSF141571">
    <property type="entry name" value="Pentapeptide repeat-like"/>
    <property type="match status" value="1"/>
</dbReference>
<dbReference type="PANTHER" id="PTHR14136">
    <property type="entry name" value="BTB_POZ DOMAIN-CONTAINING PROTEIN KCTD9"/>
    <property type="match status" value="1"/>
</dbReference>
<keyword evidence="4" id="KW-1185">Reference proteome</keyword>
<dbReference type="PANTHER" id="PTHR14136:SF17">
    <property type="entry name" value="BTB_POZ DOMAIN-CONTAINING PROTEIN KCTD9"/>
    <property type="match status" value="1"/>
</dbReference>
<dbReference type="CDD" id="cd00882">
    <property type="entry name" value="Ras_like_GTPase"/>
    <property type="match status" value="1"/>
</dbReference>
<evidence type="ECO:0000313" key="3">
    <source>
        <dbReference type="EMBL" id="MDR9896749.1"/>
    </source>
</evidence>
<dbReference type="InterPro" id="IPR001646">
    <property type="entry name" value="5peptide_repeat"/>
</dbReference>
<gene>
    <name evidence="3" type="ORF">G7B40_019585</name>
</gene>
<keyword evidence="1" id="KW-0472">Membrane</keyword>
<evidence type="ECO:0000313" key="4">
    <source>
        <dbReference type="Proteomes" id="UP000667802"/>
    </source>
</evidence>
<dbReference type="Gene3D" id="2.160.20.80">
    <property type="entry name" value="E3 ubiquitin-protein ligase SopA"/>
    <property type="match status" value="1"/>
</dbReference>
<sequence>MSNQDLTIGKEIKEVISNIKIPNVAILGRTGVGKSTLINAVFGTDLAKVGAGLPITQDFIRYPRNNEEIFPVVVYDSPGYEAIKELEWVERVIQFLEDKSTKKLEERIHLIWYVINASSARVEYFEREILNKLTQQHVPAVIVLSQCDRATPEEISGIETALEEFKLKKIYSVIKTSAQPLKIRGRRICQPFGLKELVDKTVALLPKIYSEAIVVAQIVDLRSKRQLAWQYIAAAASTCFTAGFIPITGVTPAAAIASQVTLCIKIASIYGYADFAYFLSTVGTFRVSLLSNIFLTATLDLLSAIFPPSHVLSGGVAATFITVIGLTYASVFEKLAKSRIYVKGKQATEEFLKTTFRQEFEKYLSIRILSKKDLKIVEDIFLDEAKNTESQENLPFEIETIPDYSTQEKQHSQGVTNLISENIESTNLKENDRNTNHRFIPKPRYNRSQKRLNTWKLNALIPFLLILSIAICLSSIQLLTQKKSKTSQEISRISVDKSHAKSAIEKLVMEGKTLANIDLSRANLIGANLKNANLSYANLSYANLSYANLNGSNLIGAELKDANLRYADLSYADLSEINLDGADIKNANLKFVKNLTPSQIKSATNWDKAEYNKDFFIKLGIKSRDVDANQN</sequence>
<dbReference type="InterPro" id="IPR027417">
    <property type="entry name" value="P-loop_NTPase"/>
</dbReference>
<accession>A0AAP5MBE4</accession>
<dbReference type="RefSeq" id="WP_208340141.1">
    <property type="nucleotide sequence ID" value="NZ_CAWQFN010000605.1"/>
</dbReference>
<name>A0AAP5MBE4_9CYAN</name>
<dbReference type="EMBL" id="JAALHA020000009">
    <property type="protein sequence ID" value="MDR9896749.1"/>
    <property type="molecule type" value="Genomic_DNA"/>
</dbReference>
<dbReference type="Gene3D" id="3.40.50.300">
    <property type="entry name" value="P-loop containing nucleotide triphosphate hydrolases"/>
    <property type="match status" value="1"/>
</dbReference>
<feature type="transmembrane region" description="Helical" evidence="1">
    <location>
        <begin position="312"/>
        <end position="331"/>
    </location>
</feature>